<evidence type="ECO:0000256" key="3">
    <source>
        <dbReference type="ARBA" id="ARBA00022692"/>
    </source>
</evidence>
<dbReference type="Proteomes" id="UP000655830">
    <property type="component" value="Unassembled WGS sequence"/>
</dbReference>
<feature type="transmembrane region" description="Helical" evidence="6">
    <location>
        <begin position="156"/>
        <end position="179"/>
    </location>
</feature>
<feature type="transmembrane region" description="Helical" evidence="6">
    <location>
        <begin position="231"/>
        <end position="257"/>
    </location>
</feature>
<feature type="transmembrane region" description="Helical" evidence="6">
    <location>
        <begin position="111"/>
        <end position="136"/>
    </location>
</feature>
<name>A0A926EHM9_9FIRM</name>
<feature type="domain" description="ABC3 transporter permease C-terminal" evidence="7">
    <location>
        <begin position="65"/>
        <end position="183"/>
    </location>
</feature>
<protein>
    <submittedName>
        <fullName evidence="8">ABC transporter permease</fullName>
    </submittedName>
</protein>
<keyword evidence="4 6" id="KW-1133">Transmembrane helix</keyword>
<dbReference type="PANTHER" id="PTHR46795">
    <property type="entry name" value="ABC TRANSPORTER PERMEASE-RELATED-RELATED"/>
    <property type="match status" value="1"/>
</dbReference>
<evidence type="ECO:0000256" key="5">
    <source>
        <dbReference type="ARBA" id="ARBA00023136"/>
    </source>
</evidence>
<feature type="transmembrane region" description="Helical" evidence="6">
    <location>
        <begin position="200"/>
        <end position="219"/>
    </location>
</feature>
<feature type="transmembrane region" description="Helical" evidence="6">
    <location>
        <begin position="286"/>
        <end position="311"/>
    </location>
</feature>
<reference evidence="8" key="1">
    <citation type="submission" date="2020-08" db="EMBL/GenBank/DDBJ databases">
        <title>Genome public.</title>
        <authorList>
            <person name="Liu C."/>
            <person name="Sun Q."/>
        </authorList>
    </citation>
    <scope>NUCLEOTIDE SEQUENCE</scope>
    <source>
        <strain evidence="8">NSJ-12</strain>
    </source>
</reference>
<dbReference type="GO" id="GO:0005886">
    <property type="term" value="C:plasma membrane"/>
    <property type="evidence" value="ECO:0007669"/>
    <property type="project" value="UniProtKB-SubCell"/>
</dbReference>
<dbReference type="EMBL" id="JACRSY010000022">
    <property type="protein sequence ID" value="MBC8580534.1"/>
    <property type="molecule type" value="Genomic_DNA"/>
</dbReference>
<organism evidence="8 9">
    <name type="scientific">Zhenhengia yiwuensis</name>
    <dbReference type="NCBI Taxonomy" id="2763666"/>
    <lineage>
        <taxon>Bacteria</taxon>
        <taxon>Bacillati</taxon>
        <taxon>Bacillota</taxon>
        <taxon>Clostridia</taxon>
        <taxon>Lachnospirales</taxon>
        <taxon>Lachnospiraceae</taxon>
        <taxon>Zhenhengia</taxon>
    </lineage>
</organism>
<keyword evidence="9" id="KW-1185">Reference proteome</keyword>
<dbReference type="RefSeq" id="WP_249333297.1">
    <property type="nucleotide sequence ID" value="NZ_JACRSY010000022.1"/>
</dbReference>
<accession>A0A926EHM9</accession>
<keyword evidence="5 6" id="KW-0472">Membrane</keyword>
<feature type="transmembrane region" description="Helical" evidence="6">
    <location>
        <begin position="21"/>
        <end position="43"/>
    </location>
</feature>
<gene>
    <name evidence="8" type="ORF">H8718_13440</name>
</gene>
<feature type="transmembrane region" description="Helical" evidence="6">
    <location>
        <begin position="55"/>
        <end position="78"/>
    </location>
</feature>
<evidence type="ECO:0000256" key="2">
    <source>
        <dbReference type="ARBA" id="ARBA00022475"/>
    </source>
</evidence>
<dbReference type="AlphaFoldDB" id="A0A926EHM9"/>
<evidence type="ECO:0000256" key="6">
    <source>
        <dbReference type="SAM" id="Phobius"/>
    </source>
</evidence>
<keyword evidence="3 6" id="KW-0812">Transmembrane</keyword>
<dbReference type="Pfam" id="PF02687">
    <property type="entry name" value="FtsX"/>
    <property type="match status" value="1"/>
</dbReference>
<dbReference type="PANTHER" id="PTHR46795:SF3">
    <property type="entry name" value="ABC TRANSPORTER PERMEASE"/>
    <property type="match status" value="1"/>
</dbReference>
<comment type="subcellular location">
    <subcellularLocation>
        <location evidence="1">Cell membrane</location>
        <topology evidence="1">Multi-pass membrane protein</topology>
    </subcellularLocation>
</comment>
<keyword evidence="2" id="KW-1003">Cell membrane</keyword>
<evidence type="ECO:0000313" key="9">
    <source>
        <dbReference type="Proteomes" id="UP000655830"/>
    </source>
</evidence>
<evidence type="ECO:0000259" key="7">
    <source>
        <dbReference type="Pfam" id="PF02687"/>
    </source>
</evidence>
<dbReference type="InterPro" id="IPR052536">
    <property type="entry name" value="ABC-4_Integral_Memb_Prot"/>
</dbReference>
<dbReference type="InterPro" id="IPR003838">
    <property type="entry name" value="ABC3_permease_C"/>
</dbReference>
<evidence type="ECO:0000256" key="1">
    <source>
        <dbReference type="ARBA" id="ARBA00004651"/>
    </source>
</evidence>
<sequence length="359" mass="39999">MGNKFYLKMAIRNIKKNAKTYGPYMIASVCTVVMFYIIQFLSISETLGKMNDGVSIQYVLTLGVGVVGLFAGIFLFYTNSFLIKRRQKEFGLFNILGMDKKHIAKVLSIETFVIGMASIVGGLIVGIAFSKMMLLILLKIFDFEVPSGFEIPMQSISLTCLVFIGIYSTILIWNIVQIYRANPMELLQKARAGEKEPRSRWLLTLIGIMSLSSGYVTALQIESPVSAIDTFLLAVILVMIGTYALFIGGSIIVLKALKKNKRLYYRNPNFITLSGMIYRMKQNAVGLANICILTTAVLIMLSATSSIAVGVDGIIKSQYDREMMTVVEQITKEQIPLVEEVIQKVCDQLGIEMSNIYTQ</sequence>
<evidence type="ECO:0000256" key="4">
    <source>
        <dbReference type="ARBA" id="ARBA00022989"/>
    </source>
</evidence>
<comment type="caution">
    <text evidence="8">The sequence shown here is derived from an EMBL/GenBank/DDBJ whole genome shotgun (WGS) entry which is preliminary data.</text>
</comment>
<proteinExistence type="predicted"/>
<evidence type="ECO:0000313" key="8">
    <source>
        <dbReference type="EMBL" id="MBC8580534.1"/>
    </source>
</evidence>